<evidence type="ECO:0000313" key="13">
    <source>
        <dbReference type="EMBL" id="KAB7504677.1"/>
    </source>
</evidence>
<organism evidence="13 14">
    <name type="scientific">Armadillidium nasatum</name>
    <dbReference type="NCBI Taxonomy" id="96803"/>
    <lineage>
        <taxon>Eukaryota</taxon>
        <taxon>Metazoa</taxon>
        <taxon>Ecdysozoa</taxon>
        <taxon>Arthropoda</taxon>
        <taxon>Crustacea</taxon>
        <taxon>Multicrustacea</taxon>
        <taxon>Malacostraca</taxon>
        <taxon>Eumalacostraca</taxon>
        <taxon>Peracarida</taxon>
        <taxon>Isopoda</taxon>
        <taxon>Oniscidea</taxon>
        <taxon>Crinocheta</taxon>
        <taxon>Armadillidiidae</taxon>
        <taxon>Armadillidium</taxon>
    </lineage>
</organism>
<evidence type="ECO:0000256" key="2">
    <source>
        <dbReference type="ARBA" id="ARBA00006434"/>
    </source>
</evidence>
<evidence type="ECO:0000256" key="6">
    <source>
        <dbReference type="ARBA" id="ARBA00022989"/>
    </source>
</evidence>
<dbReference type="EMBL" id="SEYY01002609">
    <property type="protein sequence ID" value="KAB7504677.1"/>
    <property type="molecule type" value="Genomic_DNA"/>
</dbReference>
<sequence length="202" mass="22295">RRIHRSDSLSSSIRLSVFGVGTYNLGRKTEDGVDDVSLGFINIIVNEMDDTHIFSVLDHVLFFGLLTISTIIGLVSAFKGNRTPEEFFLGNRSLNPVAYYDLRFRTPSLHIFGVITSHLLVFTRIGVCVYATSIALTIVTPFGYETCILITGIVCTLYTAMGGMRAVVWTDAFQFVAMMIGLFTYIIAGVTQSGGLENKSER</sequence>
<reference evidence="13 14" key="1">
    <citation type="journal article" date="2019" name="PLoS Biol.">
        <title>Sex chromosomes control vertical transmission of feminizing Wolbachia symbionts in an isopod.</title>
        <authorList>
            <person name="Becking T."/>
            <person name="Chebbi M.A."/>
            <person name="Giraud I."/>
            <person name="Moumen B."/>
            <person name="Laverre T."/>
            <person name="Caubet Y."/>
            <person name="Peccoud J."/>
            <person name="Gilbert C."/>
            <person name="Cordaux R."/>
        </authorList>
    </citation>
    <scope>NUCLEOTIDE SEQUENCE [LARGE SCALE GENOMIC DNA]</scope>
    <source>
        <strain evidence="13">ANa2</strain>
        <tissue evidence="13">Whole body excluding digestive tract and cuticle</tissue>
    </source>
</reference>
<evidence type="ECO:0000256" key="8">
    <source>
        <dbReference type="ARBA" id="ARBA00023065"/>
    </source>
</evidence>
<evidence type="ECO:0000256" key="9">
    <source>
        <dbReference type="ARBA" id="ARBA00023136"/>
    </source>
</evidence>
<evidence type="ECO:0000256" key="3">
    <source>
        <dbReference type="ARBA" id="ARBA00022448"/>
    </source>
</evidence>
<dbReference type="PANTHER" id="PTHR42985">
    <property type="entry name" value="SODIUM-COUPLED MONOCARBOXYLATE TRANSPORTER"/>
    <property type="match status" value="1"/>
</dbReference>
<keyword evidence="5 12" id="KW-0812">Transmembrane</keyword>
<evidence type="ECO:0000256" key="7">
    <source>
        <dbReference type="ARBA" id="ARBA00023053"/>
    </source>
</evidence>
<keyword evidence="3" id="KW-0813">Transport</keyword>
<feature type="transmembrane region" description="Helical" evidence="12">
    <location>
        <begin position="109"/>
        <end position="130"/>
    </location>
</feature>
<dbReference type="InterPro" id="IPR038377">
    <property type="entry name" value="Na/Glc_symporter_sf"/>
</dbReference>
<feature type="non-terminal residue" evidence="13">
    <location>
        <position position="1"/>
    </location>
</feature>
<keyword evidence="14" id="KW-1185">Reference proteome</keyword>
<feature type="transmembrane region" description="Helical" evidence="12">
    <location>
        <begin position="142"/>
        <end position="160"/>
    </location>
</feature>
<evidence type="ECO:0000256" key="10">
    <source>
        <dbReference type="ARBA" id="ARBA00023201"/>
    </source>
</evidence>
<comment type="similarity">
    <text evidence="2 11">Belongs to the sodium:solute symporter (SSF) (TC 2.A.21) family.</text>
</comment>
<dbReference type="OrthoDB" id="6132759at2759"/>
<keyword evidence="8" id="KW-0406">Ion transport</keyword>
<protein>
    <submittedName>
        <fullName evidence="13">Sodium-coupled monocarboxylate transporter 2</fullName>
    </submittedName>
</protein>
<dbReference type="GO" id="GO:0015293">
    <property type="term" value="F:symporter activity"/>
    <property type="evidence" value="ECO:0007669"/>
    <property type="project" value="TreeGrafter"/>
</dbReference>
<accession>A0A5N5TEM2</accession>
<comment type="subcellular location">
    <subcellularLocation>
        <location evidence="1">Cell membrane</location>
        <topology evidence="1">Multi-pass membrane protein</topology>
    </subcellularLocation>
</comment>
<feature type="transmembrane region" description="Helical" evidence="12">
    <location>
        <begin position="60"/>
        <end position="78"/>
    </location>
</feature>
<evidence type="ECO:0000313" key="14">
    <source>
        <dbReference type="Proteomes" id="UP000326759"/>
    </source>
</evidence>
<evidence type="ECO:0000256" key="11">
    <source>
        <dbReference type="RuleBase" id="RU362091"/>
    </source>
</evidence>
<dbReference type="PROSITE" id="PS50283">
    <property type="entry name" value="NA_SOLUT_SYMP_3"/>
    <property type="match status" value="1"/>
</dbReference>
<keyword evidence="7" id="KW-0915">Sodium</keyword>
<proteinExistence type="inferred from homology"/>
<comment type="caution">
    <text evidence="13">The sequence shown here is derived from an EMBL/GenBank/DDBJ whole genome shotgun (WGS) entry which is preliminary data.</text>
</comment>
<dbReference type="Pfam" id="PF00474">
    <property type="entry name" value="SSF"/>
    <property type="match status" value="1"/>
</dbReference>
<feature type="transmembrane region" description="Helical" evidence="12">
    <location>
        <begin position="172"/>
        <end position="190"/>
    </location>
</feature>
<keyword evidence="9 12" id="KW-0472">Membrane</keyword>
<dbReference type="PANTHER" id="PTHR42985:SF40">
    <property type="entry name" value="LD47995P-RELATED"/>
    <property type="match status" value="1"/>
</dbReference>
<dbReference type="Gene3D" id="1.20.1730.10">
    <property type="entry name" value="Sodium/glucose cotransporter"/>
    <property type="match status" value="1"/>
</dbReference>
<gene>
    <name evidence="13" type="ORF">Anas_12659</name>
</gene>
<evidence type="ECO:0000256" key="4">
    <source>
        <dbReference type="ARBA" id="ARBA00022475"/>
    </source>
</evidence>
<name>A0A5N5TEM2_9CRUS</name>
<evidence type="ECO:0000256" key="1">
    <source>
        <dbReference type="ARBA" id="ARBA00004651"/>
    </source>
</evidence>
<keyword evidence="10" id="KW-0739">Sodium transport</keyword>
<dbReference type="InterPro" id="IPR051163">
    <property type="entry name" value="Sodium:Solute_Symporter_SSF"/>
</dbReference>
<dbReference type="InterPro" id="IPR001734">
    <property type="entry name" value="Na/solute_symporter"/>
</dbReference>
<keyword evidence="4" id="KW-1003">Cell membrane</keyword>
<dbReference type="Proteomes" id="UP000326759">
    <property type="component" value="Unassembled WGS sequence"/>
</dbReference>
<dbReference type="AlphaFoldDB" id="A0A5N5TEM2"/>
<evidence type="ECO:0000256" key="12">
    <source>
        <dbReference type="SAM" id="Phobius"/>
    </source>
</evidence>
<evidence type="ECO:0000256" key="5">
    <source>
        <dbReference type="ARBA" id="ARBA00022692"/>
    </source>
</evidence>
<dbReference type="GO" id="GO:0006814">
    <property type="term" value="P:sodium ion transport"/>
    <property type="evidence" value="ECO:0007669"/>
    <property type="project" value="UniProtKB-KW"/>
</dbReference>
<dbReference type="GO" id="GO:0005886">
    <property type="term" value="C:plasma membrane"/>
    <property type="evidence" value="ECO:0007669"/>
    <property type="project" value="UniProtKB-SubCell"/>
</dbReference>
<keyword evidence="6 12" id="KW-1133">Transmembrane helix</keyword>